<keyword evidence="1" id="KW-0812">Transmembrane</keyword>
<keyword evidence="1" id="KW-1133">Transmembrane helix</keyword>
<dbReference type="EMBL" id="DXEX01000051">
    <property type="protein sequence ID" value="HIX58465.1"/>
    <property type="molecule type" value="Genomic_DNA"/>
</dbReference>
<evidence type="ECO:0000313" key="4">
    <source>
        <dbReference type="Proteomes" id="UP000886817"/>
    </source>
</evidence>
<dbReference type="GO" id="GO:0030153">
    <property type="term" value="P:bacteriocin immunity"/>
    <property type="evidence" value="ECO:0007669"/>
    <property type="project" value="InterPro"/>
</dbReference>
<dbReference type="AlphaFoldDB" id="A0A9D2B286"/>
<reference evidence="3" key="1">
    <citation type="journal article" date="2021" name="PeerJ">
        <title>Extensive microbial diversity within the chicken gut microbiome revealed by metagenomics and culture.</title>
        <authorList>
            <person name="Gilroy R."/>
            <person name="Ravi A."/>
            <person name="Getino M."/>
            <person name="Pursley I."/>
            <person name="Horton D.L."/>
            <person name="Alikhan N.F."/>
            <person name="Baker D."/>
            <person name="Gharbi K."/>
            <person name="Hall N."/>
            <person name="Watson M."/>
            <person name="Adriaenssens E.M."/>
            <person name="Foster-Nyarko E."/>
            <person name="Jarju S."/>
            <person name="Secka A."/>
            <person name="Antonio M."/>
            <person name="Oren A."/>
            <person name="Chaudhuri R.R."/>
            <person name="La Ragione R."/>
            <person name="Hildebrand F."/>
            <person name="Pallen M.J."/>
        </authorList>
    </citation>
    <scope>NUCLEOTIDE SEQUENCE</scope>
    <source>
        <strain evidence="3">ChiSjej1B19-8411</strain>
    </source>
</reference>
<gene>
    <name evidence="3" type="ORF">IAA45_01940</name>
</gene>
<dbReference type="InterPro" id="IPR009589">
    <property type="entry name" value="PH_YyaB-like"/>
</dbReference>
<accession>A0A9D2B286</accession>
<feature type="transmembrane region" description="Helical" evidence="1">
    <location>
        <begin position="33"/>
        <end position="53"/>
    </location>
</feature>
<evidence type="ECO:0000313" key="3">
    <source>
        <dbReference type="EMBL" id="HIX58465.1"/>
    </source>
</evidence>
<reference evidence="3" key="2">
    <citation type="submission" date="2021-04" db="EMBL/GenBank/DDBJ databases">
        <authorList>
            <person name="Gilroy R."/>
        </authorList>
    </citation>
    <scope>NUCLEOTIDE SEQUENCE</scope>
    <source>
        <strain evidence="3">ChiSjej1B19-8411</strain>
    </source>
</reference>
<sequence length="135" mass="15531">MVFKGKTAPWFLAIIAAANIGLIYEILTDPRERAATIVGFVICNLLFFGPILFRNYLVLGDDRVTVYFGFLKDSLEISDITEVYRTHNPLASTAASLDRIVIRGYRNEIMCALQDREKFFAELQKRNPDIRIRRK</sequence>
<feature type="transmembrane region" description="Helical" evidence="1">
    <location>
        <begin position="7"/>
        <end position="27"/>
    </location>
</feature>
<feature type="domain" description="Uncharacterized protein YyaB-like PH" evidence="2">
    <location>
        <begin position="58"/>
        <end position="127"/>
    </location>
</feature>
<keyword evidence="1" id="KW-0472">Membrane</keyword>
<protein>
    <submittedName>
        <fullName evidence="3">PH domain-containing protein</fullName>
    </submittedName>
</protein>
<organism evidence="3 4">
    <name type="scientific">Candidatus Blautia gallistercoris</name>
    <dbReference type="NCBI Taxonomy" id="2838490"/>
    <lineage>
        <taxon>Bacteria</taxon>
        <taxon>Bacillati</taxon>
        <taxon>Bacillota</taxon>
        <taxon>Clostridia</taxon>
        <taxon>Lachnospirales</taxon>
        <taxon>Lachnospiraceae</taxon>
        <taxon>Blautia</taxon>
    </lineage>
</organism>
<comment type="caution">
    <text evidence="3">The sequence shown here is derived from an EMBL/GenBank/DDBJ whole genome shotgun (WGS) entry which is preliminary data.</text>
</comment>
<name>A0A9D2B286_9FIRM</name>
<proteinExistence type="predicted"/>
<dbReference type="Proteomes" id="UP000886817">
    <property type="component" value="Unassembled WGS sequence"/>
</dbReference>
<evidence type="ECO:0000256" key="1">
    <source>
        <dbReference type="SAM" id="Phobius"/>
    </source>
</evidence>
<evidence type="ECO:0000259" key="2">
    <source>
        <dbReference type="Pfam" id="PF06713"/>
    </source>
</evidence>
<dbReference type="Pfam" id="PF06713">
    <property type="entry name" value="bPH_4"/>
    <property type="match status" value="1"/>
</dbReference>